<sequence>MSRYRGPRLKIIRRLGLLPGLTSKTSNKKNPPGQHGRQNLKPSQYAIRLLEKQKLRYNYGVSEKQLFSYLKKARQNSRSTAQVLLELLEMRLDNILYRLGFAKTINSARQLITHQHVLVNNQKVTIPSYQCKINDNIEFSQKFHQNKFVLATSESKAIPSFLSLNSDNRSAQIKNLIPRSDVLLELNELLVIEYYSKT</sequence>
<dbReference type="PROSITE" id="PS50889">
    <property type="entry name" value="S4"/>
    <property type="match status" value="1"/>
</dbReference>
<dbReference type="PANTHER" id="PTHR11831">
    <property type="entry name" value="30S 40S RIBOSOMAL PROTEIN"/>
    <property type="match status" value="1"/>
</dbReference>
<dbReference type="Pfam" id="PF00163">
    <property type="entry name" value="Ribosomal_S4"/>
    <property type="match status" value="1"/>
</dbReference>
<dbReference type="PANTHER" id="PTHR11831:SF4">
    <property type="entry name" value="SMALL RIBOSOMAL SUBUNIT PROTEIN US4M"/>
    <property type="match status" value="1"/>
</dbReference>
<dbReference type="HAMAP" id="MF_01306_B">
    <property type="entry name" value="Ribosomal_uS4_B"/>
    <property type="match status" value="1"/>
</dbReference>
<evidence type="ECO:0000256" key="1">
    <source>
        <dbReference type="ARBA" id="ARBA00007465"/>
    </source>
</evidence>
<comment type="subcellular location">
    <subcellularLocation>
        <location evidence="7">Plastid</location>
        <location evidence="7">Chloroplast</location>
    </subcellularLocation>
</comment>
<dbReference type="AlphaFoldDB" id="A0A1L2EDV7"/>
<comment type="similarity">
    <text evidence="1 7 8">Belongs to the universal ribosomal protein uS4 family.</text>
</comment>
<dbReference type="SMART" id="SM01390">
    <property type="entry name" value="Ribosomal_S4"/>
    <property type="match status" value="1"/>
</dbReference>
<feature type="domain" description="Small ribosomal subunit protein uS4 N-terminal" evidence="11">
    <location>
        <begin position="3"/>
        <end position="89"/>
    </location>
</feature>
<dbReference type="InterPro" id="IPR005709">
    <property type="entry name" value="Ribosomal_uS4_bac-type"/>
</dbReference>
<dbReference type="GO" id="GO:0003735">
    <property type="term" value="F:structural constituent of ribosome"/>
    <property type="evidence" value="ECO:0007669"/>
    <property type="project" value="InterPro"/>
</dbReference>
<dbReference type="RefSeq" id="YP_009330361.1">
    <property type="nucleotide sequence ID" value="NC_032284.1"/>
</dbReference>
<dbReference type="InterPro" id="IPR001912">
    <property type="entry name" value="Ribosomal_uS4_N"/>
</dbReference>
<comment type="function">
    <text evidence="7">With S5 and S12 plays an important role in translational accuracy.</text>
</comment>
<dbReference type="GeneID" id="30685275"/>
<comment type="subunit">
    <text evidence="7">Part of the 30S ribosomal subunit. Contacts protein S5. The interaction surface between S4 and S5 is involved in control of translational fidelity.</text>
</comment>
<evidence type="ECO:0000256" key="6">
    <source>
        <dbReference type="ARBA" id="ARBA00035158"/>
    </source>
</evidence>
<dbReference type="EMBL" id="KU059765">
    <property type="protein sequence ID" value="ANN39058.1"/>
    <property type="molecule type" value="Genomic_DNA"/>
</dbReference>
<evidence type="ECO:0000259" key="10">
    <source>
        <dbReference type="SMART" id="SM00363"/>
    </source>
</evidence>
<organism evidence="12">
    <name type="scientific">Lambia antarctica</name>
    <dbReference type="NCBI Taxonomy" id="101717"/>
    <lineage>
        <taxon>Eukaryota</taxon>
        <taxon>Viridiplantae</taxon>
        <taxon>Chlorophyta</taxon>
        <taxon>core chlorophytes</taxon>
        <taxon>Ulvophyceae</taxon>
        <taxon>TCBD clade</taxon>
        <taxon>Bryopsidales</taxon>
        <taxon>Bryopsidineae</taxon>
        <taxon>Bryopsidaceae</taxon>
        <taxon>Lambia</taxon>
    </lineage>
</organism>
<evidence type="ECO:0000256" key="9">
    <source>
        <dbReference type="SAM" id="MobiDB-lite"/>
    </source>
</evidence>
<name>A0A1L2EDV7_9CHLO</name>
<dbReference type="SMART" id="SM00363">
    <property type="entry name" value="S4"/>
    <property type="match status" value="1"/>
</dbReference>
<dbReference type="NCBIfam" id="NF003717">
    <property type="entry name" value="PRK05327.1"/>
    <property type="match status" value="1"/>
</dbReference>
<dbReference type="GO" id="GO:0009507">
    <property type="term" value="C:chloroplast"/>
    <property type="evidence" value="ECO:0007669"/>
    <property type="project" value="UniProtKB-SubCell"/>
</dbReference>
<dbReference type="FunFam" id="1.10.1050.10:FF:000002">
    <property type="entry name" value="30S ribosomal protein S4, chloroplastic"/>
    <property type="match status" value="1"/>
</dbReference>
<dbReference type="InterPro" id="IPR036986">
    <property type="entry name" value="S4_RNA-bd_sf"/>
</dbReference>
<dbReference type="PROSITE" id="PS00632">
    <property type="entry name" value="RIBOSOMAL_S4"/>
    <property type="match status" value="1"/>
</dbReference>
<feature type="domain" description="RNA-binding S4" evidence="10">
    <location>
        <begin position="90"/>
        <end position="154"/>
    </location>
</feature>
<geneLocation type="chloroplast" evidence="12"/>
<keyword evidence="4 7" id="KW-0689">Ribosomal protein</keyword>
<evidence type="ECO:0000256" key="4">
    <source>
        <dbReference type="ARBA" id="ARBA00022980"/>
    </source>
</evidence>
<keyword evidence="2 7" id="KW-0699">rRNA-binding</keyword>
<dbReference type="GO" id="GO:0019843">
    <property type="term" value="F:rRNA binding"/>
    <property type="evidence" value="ECO:0007669"/>
    <property type="project" value="UniProtKB-UniRule"/>
</dbReference>
<accession>A0A1L2EDV7</accession>
<dbReference type="Pfam" id="PF01479">
    <property type="entry name" value="S4"/>
    <property type="match status" value="1"/>
</dbReference>
<evidence type="ECO:0000256" key="5">
    <source>
        <dbReference type="ARBA" id="ARBA00023274"/>
    </source>
</evidence>
<evidence type="ECO:0000256" key="3">
    <source>
        <dbReference type="ARBA" id="ARBA00022884"/>
    </source>
</evidence>
<protein>
    <recommendedName>
        <fullName evidence="6 7">Small ribosomal subunit protein uS4c</fullName>
    </recommendedName>
</protein>
<keyword evidence="12" id="KW-0934">Plastid</keyword>
<evidence type="ECO:0000259" key="11">
    <source>
        <dbReference type="SMART" id="SM01390"/>
    </source>
</evidence>
<reference evidence="12" key="1">
    <citation type="submission" date="2015-11" db="EMBL/GenBank/DDBJ databases">
        <title>Re-assessment of the Classification of Bryopsidales (Chlorophyta) Based on Chloroplast Phylogenomic Analyses.</title>
        <authorList>
            <person name="Cremen M.C.M."/>
            <person name="Leliaert F."/>
            <person name="West J."/>
            <person name="Lam D.W."/>
            <person name="Shimada S."/>
            <person name="Lopez-Bautista J.M."/>
            <person name="Verbruggen H."/>
        </authorList>
    </citation>
    <scope>NUCLEOTIDE SEQUENCE</scope>
</reference>
<proteinExistence type="inferred from homology"/>
<feature type="region of interest" description="Disordered" evidence="9">
    <location>
        <begin position="21"/>
        <end position="40"/>
    </location>
</feature>
<dbReference type="InterPro" id="IPR002942">
    <property type="entry name" value="S4_RNA-bd"/>
</dbReference>
<dbReference type="Gene3D" id="3.10.290.10">
    <property type="entry name" value="RNA-binding S4 domain"/>
    <property type="match status" value="1"/>
</dbReference>
<keyword evidence="12" id="KW-0150">Chloroplast</keyword>
<evidence type="ECO:0000256" key="7">
    <source>
        <dbReference type="HAMAP-Rule" id="MF_01306"/>
    </source>
</evidence>
<dbReference type="CDD" id="cd00165">
    <property type="entry name" value="S4"/>
    <property type="match status" value="1"/>
</dbReference>
<dbReference type="GO" id="GO:0006412">
    <property type="term" value="P:translation"/>
    <property type="evidence" value="ECO:0007669"/>
    <property type="project" value="UniProtKB-UniRule"/>
</dbReference>
<evidence type="ECO:0000256" key="2">
    <source>
        <dbReference type="ARBA" id="ARBA00022730"/>
    </source>
</evidence>
<dbReference type="NCBIfam" id="TIGR01017">
    <property type="entry name" value="rpsD_bact"/>
    <property type="match status" value="1"/>
</dbReference>
<evidence type="ECO:0000313" key="12">
    <source>
        <dbReference type="EMBL" id="ANN39058.1"/>
    </source>
</evidence>
<dbReference type="FunFam" id="3.10.290.10:FF:000001">
    <property type="entry name" value="30S ribosomal protein S4"/>
    <property type="match status" value="1"/>
</dbReference>
<keyword evidence="5 7" id="KW-0687">Ribonucleoprotein</keyword>
<dbReference type="GO" id="GO:0015935">
    <property type="term" value="C:small ribosomal subunit"/>
    <property type="evidence" value="ECO:0007669"/>
    <property type="project" value="InterPro"/>
</dbReference>
<dbReference type="SUPFAM" id="SSF55174">
    <property type="entry name" value="Alpha-L RNA-binding motif"/>
    <property type="match status" value="1"/>
</dbReference>
<dbReference type="GO" id="GO:0042274">
    <property type="term" value="P:ribosomal small subunit biogenesis"/>
    <property type="evidence" value="ECO:0007669"/>
    <property type="project" value="TreeGrafter"/>
</dbReference>
<dbReference type="InterPro" id="IPR022801">
    <property type="entry name" value="Ribosomal_uS4"/>
</dbReference>
<evidence type="ECO:0000256" key="8">
    <source>
        <dbReference type="RuleBase" id="RU003699"/>
    </source>
</evidence>
<dbReference type="Gene3D" id="1.10.1050.10">
    <property type="entry name" value="Ribosomal Protein S4 Delta 41, Chain A, domain 1"/>
    <property type="match status" value="1"/>
</dbReference>
<gene>
    <name evidence="7 12" type="primary">rps4</name>
</gene>
<dbReference type="InterPro" id="IPR018079">
    <property type="entry name" value="Ribosomal_uS4_CS"/>
</dbReference>
<comment type="function">
    <text evidence="7">One of the primary rRNA binding proteins, it binds directly to 16S rRNA where it nucleates assembly of the body of the 30S subunit.</text>
</comment>
<keyword evidence="3 7" id="KW-0694">RNA-binding</keyword>